<keyword evidence="1" id="KW-0812">Transmembrane</keyword>
<sequence length="274" mass="31417">MSPLTETLLRALPWLMTTLSANVIHYRSLLHARKEAHKQFEATAAVAATTNRRYFPGSSPEEHELLTFDLMQSAVMRKVRYKVKVVHYGTILVYIALFYQFLPELHWDEFNPGFGTVEGVVVGLLSGLVTVLLNENRLCDMRTPWRPAADFESGVLGFFWDAIRILGAITTPFEDCLFYHSWMYRSLVQYLSEDENMSFTDVPFSCWSWTAWLACNSAFAVYNGKEWRSSLLSGLLALWVMGRKGQFLDGIIVLTACRMTVNAWVVLTGQRQFW</sequence>
<gene>
    <name evidence="2" type="ORF">R1flu_018585</name>
</gene>
<keyword evidence="1" id="KW-0472">Membrane</keyword>
<comment type="caution">
    <text evidence="2">The sequence shown here is derived from an EMBL/GenBank/DDBJ whole genome shotgun (WGS) entry which is preliminary data.</text>
</comment>
<evidence type="ECO:0000313" key="3">
    <source>
        <dbReference type="Proteomes" id="UP001605036"/>
    </source>
</evidence>
<evidence type="ECO:0000256" key="1">
    <source>
        <dbReference type="SAM" id="Phobius"/>
    </source>
</evidence>
<reference evidence="2 3" key="1">
    <citation type="submission" date="2024-09" db="EMBL/GenBank/DDBJ databases">
        <title>Chromosome-scale assembly of Riccia fluitans.</title>
        <authorList>
            <person name="Paukszto L."/>
            <person name="Sawicki J."/>
            <person name="Karawczyk K."/>
            <person name="Piernik-Szablinska J."/>
            <person name="Szczecinska M."/>
            <person name="Mazdziarz M."/>
        </authorList>
    </citation>
    <scope>NUCLEOTIDE SEQUENCE [LARGE SCALE GENOMIC DNA]</scope>
    <source>
        <strain evidence="2">Rf_01</strain>
        <tissue evidence="2">Aerial parts of the thallus</tissue>
    </source>
</reference>
<dbReference type="EMBL" id="JBHFFA010000001">
    <property type="protein sequence ID" value="KAL2650457.1"/>
    <property type="molecule type" value="Genomic_DNA"/>
</dbReference>
<dbReference type="Proteomes" id="UP001605036">
    <property type="component" value="Unassembled WGS sequence"/>
</dbReference>
<feature type="transmembrane region" description="Helical" evidence="1">
    <location>
        <begin position="85"/>
        <end position="102"/>
    </location>
</feature>
<protein>
    <submittedName>
        <fullName evidence="2">Uncharacterized protein</fullName>
    </submittedName>
</protein>
<accession>A0ABD1ZGH0</accession>
<name>A0ABD1ZGH0_9MARC</name>
<feature type="transmembrane region" description="Helical" evidence="1">
    <location>
        <begin position="114"/>
        <end position="133"/>
    </location>
</feature>
<dbReference type="AlphaFoldDB" id="A0ABD1ZGH0"/>
<keyword evidence="3" id="KW-1185">Reference proteome</keyword>
<keyword evidence="1" id="KW-1133">Transmembrane helix</keyword>
<evidence type="ECO:0000313" key="2">
    <source>
        <dbReference type="EMBL" id="KAL2650457.1"/>
    </source>
</evidence>
<organism evidence="2 3">
    <name type="scientific">Riccia fluitans</name>
    <dbReference type="NCBI Taxonomy" id="41844"/>
    <lineage>
        <taxon>Eukaryota</taxon>
        <taxon>Viridiplantae</taxon>
        <taxon>Streptophyta</taxon>
        <taxon>Embryophyta</taxon>
        <taxon>Marchantiophyta</taxon>
        <taxon>Marchantiopsida</taxon>
        <taxon>Marchantiidae</taxon>
        <taxon>Marchantiales</taxon>
        <taxon>Ricciaceae</taxon>
        <taxon>Riccia</taxon>
    </lineage>
</organism>
<proteinExistence type="predicted"/>